<protein>
    <submittedName>
        <fullName evidence="2">Uncharacterized protein</fullName>
    </submittedName>
</protein>
<keyword evidence="1" id="KW-0472">Membrane</keyword>
<dbReference type="AlphaFoldDB" id="A0A1G8F952"/>
<feature type="transmembrane region" description="Helical" evidence="1">
    <location>
        <begin position="463"/>
        <end position="483"/>
    </location>
</feature>
<keyword evidence="3" id="KW-1185">Reference proteome</keyword>
<dbReference type="InterPro" id="IPR043748">
    <property type="entry name" value="DUF5693"/>
</dbReference>
<feature type="transmembrane region" description="Helical" evidence="1">
    <location>
        <begin position="398"/>
        <end position="417"/>
    </location>
</feature>
<evidence type="ECO:0000256" key="1">
    <source>
        <dbReference type="SAM" id="Phobius"/>
    </source>
</evidence>
<feature type="transmembrane region" description="Helical" evidence="1">
    <location>
        <begin position="503"/>
        <end position="520"/>
    </location>
</feature>
<feature type="transmembrane region" description="Helical" evidence="1">
    <location>
        <begin position="532"/>
        <end position="555"/>
    </location>
</feature>
<feature type="transmembrane region" description="Helical" evidence="1">
    <location>
        <begin position="370"/>
        <end position="391"/>
    </location>
</feature>
<dbReference type="RefSeq" id="WP_090711253.1">
    <property type="nucleotide sequence ID" value="NZ_CBCSKY010000053.1"/>
</dbReference>
<dbReference type="Pfam" id="PF18949">
    <property type="entry name" value="DUF5693"/>
    <property type="match status" value="1"/>
</dbReference>
<accession>A0A1G8F952</accession>
<dbReference type="Proteomes" id="UP000199050">
    <property type="component" value="Unassembled WGS sequence"/>
</dbReference>
<proteinExistence type="predicted"/>
<feature type="transmembrane region" description="Helical" evidence="1">
    <location>
        <begin position="423"/>
        <end position="442"/>
    </location>
</feature>
<keyword evidence="1" id="KW-1133">Transmembrane helix</keyword>
<evidence type="ECO:0000313" key="3">
    <source>
        <dbReference type="Proteomes" id="UP000199050"/>
    </source>
</evidence>
<feature type="transmembrane region" description="Helical" evidence="1">
    <location>
        <begin position="610"/>
        <end position="628"/>
    </location>
</feature>
<dbReference type="EMBL" id="FNDX01000001">
    <property type="protein sequence ID" value="SDH78630.1"/>
    <property type="molecule type" value="Genomic_DNA"/>
</dbReference>
<dbReference type="OrthoDB" id="3805529at2"/>
<keyword evidence="1" id="KW-0812">Transmembrane</keyword>
<evidence type="ECO:0000313" key="2">
    <source>
        <dbReference type="EMBL" id="SDH78630.1"/>
    </source>
</evidence>
<reference evidence="3" key="1">
    <citation type="submission" date="2016-10" db="EMBL/GenBank/DDBJ databases">
        <authorList>
            <person name="Varghese N."/>
            <person name="Submissions S."/>
        </authorList>
    </citation>
    <scope>NUCLEOTIDE SEQUENCE [LARGE SCALE GENOMIC DNA]</scope>
    <source>
        <strain evidence="3">CGMCC 1.11012</strain>
    </source>
</reference>
<feature type="transmembrane region" description="Helical" evidence="1">
    <location>
        <begin position="640"/>
        <end position="661"/>
    </location>
</feature>
<gene>
    <name evidence="2" type="ORF">SAMN05216192_101171</name>
</gene>
<organism evidence="2 3">
    <name type="scientific">Paenibacillus typhae</name>
    <dbReference type="NCBI Taxonomy" id="1174501"/>
    <lineage>
        <taxon>Bacteria</taxon>
        <taxon>Bacillati</taxon>
        <taxon>Bacillota</taxon>
        <taxon>Bacilli</taxon>
        <taxon>Bacillales</taxon>
        <taxon>Paenibacillaceae</taxon>
        <taxon>Paenibacillus</taxon>
    </lineage>
</organism>
<sequence length="677" mass="75892">MNKKWSVYFKRLLWISVFLGVVAAMPLGYSRWMMEKTSKQVEFIFDFRDLLQIASYQSNPETFVKLQLKSMKEAGITTISVYESTLNDLKLAGRLNIYNESQAALLQQKIPILNRNFTYVLFTSEKEEDVLSPIIKKRFNKDNIKVSNWSFSNRSGLIIETSSENALIKNMEPDPLALQLIHDEGFRIIPRISDQDRPFDQEATERMLVDFQKLGVKRILFDGSAVKGFGDQAEKKSLNSFGDLLNKYNIGLAAIENLKTPQSGFETLANVVDYDVVRLYSLSENDAAALKTDVIAERFLLAAKDRNIRMFYLNGSVMRSTDKSEITNSLDNVYRAIGSPNGAIDKIESVGFSIGEASAFERSGIPESKLLKAVIALGAVAIITLLVAAFFPKLLLPAFLLVLFGSVTLYCVSPAFAMQGLALGTGISTSTMAMIWSIKRIDKYLRKQRKSPEGFSVKKRIEISVFLLISTTMITGLSAPYLIGLLSDITYNLRLEQFRGVSLLHLAPILLVSLYTVVFSRRSSIVNFKKLLQSQITVVWILALLVIGAVGYYYLSRTGNSGTVSSLEIILRGKIEQFFGVRPRTKEFLIAHPLLLLGFFLSTRYRDARVLIIIGTIGQLSIIDTVAHLHTPLYISSVRILLGLGLGLIIGLLLIVIWQLLEGRIVRGYNKWFGMKE</sequence>
<name>A0A1G8F952_9BACL</name>
<feature type="transmembrane region" description="Helical" evidence="1">
    <location>
        <begin position="588"/>
        <end position="603"/>
    </location>
</feature>
<dbReference type="STRING" id="1174501.SAMN05216192_101171"/>